<dbReference type="AlphaFoldDB" id="A0A512NNM3"/>
<dbReference type="Proteomes" id="UP000321058">
    <property type="component" value="Unassembled WGS sequence"/>
</dbReference>
<evidence type="ECO:0000313" key="2">
    <source>
        <dbReference type="Proteomes" id="UP000321058"/>
    </source>
</evidence>
<dbReference type="EMBL" id="BKAJ01000168">
    <property type="protein sequence ID" value="GEP60529.1"/>
    <property type="molecule type" value="Genomic_DNA"/>
</dbReference>
<dbReference type="Gene3D" id="3.40.830.10">
    <property type="entry name" value="LigB-like"/>
    <property type="match status" value="1"/>
</dbReference>
<dbReference type="RefSeq" id="WP_147155872.1">
    <property type="nucleotide sequence ID" value="NZ_BKAJ01000168.1"/>
</dbReference>
<protein>
    <submittedName>
        <fullName evidence="1">Uncharacterized protein</fullName>
    </submittedName>
</protein>
<keyword evidence="2" id="KW-1185">Reference proteome</keyword>
<dbReference type="SUPFAM" id="SSF53213">
    <property type="entry name" value="LigB-like"/>
    <property type="match status" value="1"/>
</dbReference>
<organism evidence="1 2">
    <name type="scientific">Reyranella soli</name>
    <dbReference type="NCBI Taxonomy" id="1230389"/>
    <lineage>
        <taxon>Bacteria</taxon>
        <taxon>Pseudomonadati</taxon>
        <taxon>Pseudomonadota</taxon>
        <taxon>Alphaproteobacteria</taxon>
        <taxon>Hyphomicrobiales</taxon>
        <taxon>Reyranellaceae</taxon>
        <taxon>Reyranella</taxon>
    </lineage>
</organism>
<accession>A0A512NNM3</accession>
<reference evidence="1 2" key="1">
    <citation type="submission" date="2019-07" db="EMBL/GenBank/DDBJ databases">
        <title>Whole genome shotgun sequence of Reyranella soli NBRC 108950.</title>
        <authorList>
            <person name="Hosoyama A."/>
            <person name="Uohara A."/>
            <person name="Ohji S."/>
            <person name="Ichikawa N."/>
        </authorList>
    </citation>
    <scope>NUCLEOTIDE SEQUENCE [LARGE SCALE GENOMIC DNA]</scope>
    <source>
        <strain evidence="1 2">NBRC 108950</strain>
    </source>
</reference>
<sequence length="345" mass="38910">MAEILALGISHYPPLHSHDDRMSWILKKMLQNPKLPQELRTPAGWPEAMRIEWGNDEGVASAARHRAALVAWMDKTRAALDAFKPDFVLIWGDDQYENFKEDVVPPYCISAYESFKFASPPGNVWGETNKTYELPGHRAAAKMLASRLIEEGFDTAYAYKPLHNPLGHAFTNAIMYLDYHRKGFGYPIVPFAINCYGRRVLAQKGGLPVFDRVIDDADLDPPAPTPRRLFDMGAATARVLAESPYRVALLASSGWSHAFLTAKNHFLWPDTPSDRRMYEALRDCDWQTWRGYSGAAVEDCGQQEILNWACLAGAMSELKRKPQETGFVDTWIFNSSKVFLIAPPN</sequence>
<dbReference type="OrthoDB" id="8673673at2"/>
<comment type="caution">
    <text evidence="1">The sequence shown here is derived from an EMBL/GenBank/DDBJ whole genome shotgun (WGS) entry which is preliminary data.</text>
</comment>
<name>A0A512NNM3_9HYPH</name>
<evidence type="ECO:0000313" key="1">
    <source>
        <dbReference type="EMBL" id="GEP60529.1"/>
    </source>
</evidence>
<proteinExistence type="predicted"/>
<gene>
    <name evidence="1" type="ORF">RSO01_76950</name>
</gene>